<reference evidence="3 4" key="1">
    <citation type="submission" date="2019-12" db="EMBL/GenBank/DDBJ databases">
        <title>Neisseriaceae gen. nov. sp. Genome sequencing and assembly.</title>
        <authorList>
            <person name="Liu Z."/>
            <person name="Li A."/>
        </authorList>
    </citation>
    <scope>NUCLEOTIDE SEQUENCE [LARGE SCALE GENOMIC DNA]</scope>
    <source>
        <strain evidence="3 4">B2N2-7</strain>
    </source>
</reference>
<dbReference type="PROSITE" id="PS00194">
    <property type="entry name" value="THIOREDOXIN_1"/>
    <property type="match status" value="1"/>
</dbReference>
<name>A0A845BP23_9NEIS</name>
<dbReference type="SUPFAM" id="SSF52833">
    <property type="entry name" value="Thioredoxin-like"/>
    <property type="match status" value="1"/>
</dbReference>
<dbReference type="Gene3D" id="3.40.30.10">
    <property type="entry name" value="Glutaredoxin"/>
    <property type="match status" value="1"/>
</dbReference>
<proteinExistence type="predicted"/>
<dbReference type="InterPro" id="IPR017937">
    <property type="entry name" value="Thioredoxin_CS"/>
</dbReference>
<evidence type="ECO:0000259" key="2">
    <source>
        <dbReference type="PROSITE" id="PS51352"/>
    </source>
</evidence>
<keyword evidence="4" id="KW-1185">Reference proteome</keyword>
<protein>
    <submittedName>
        <fullName evidence="3">Thioredoxin domain-containing protein</fullName>
    </submittedName>
</protein>
<keyword evidence="1" id="KW-0676">Redox-active center</keyword>
<comment type="caution">
    <text evidence="3">The sequence shown here is derived from an EMBL/GenBank/DDBJ whole genome shotgun (WGS) entry which is preliminary data.</text>
</comment>
<evidence type="ECO:0000313" key="4">
    <source>
        <dbReference type="Proteomes" id="UP000467214"/>
    </source>
</evidence>
<evidence type="ECO:0000313" key="3">
    <source>
        <dbReference type="EMBL" id="MXR37004.1"/>
    </source>
</evidence>
<accession>A0A845BP23</accession>
<organism evidence="3 4">
    <name type="scientific">Craterilacuibacter sinensis</name>
    <dbReference type="NCBI Taxonomy" id="2686017"/>
    <lineage>
        <taxon>Bacteria</taxon>
        <taxon>Pseudomonadati</taxon>
        <taxon>Pseudomonadota</taxon>
        <taxon>Betaproteobacteria</taxon>
        <taxon>Neisseriales</taxon>
        <taxon>Neisseriaceae</taxon>
        <taxon>Craterilacuibacter</taxon>
    </lineage>
</organism>
<dbReference type="Pfam" id="PF13462">
    <property type="entry name" value="Thioredoxin_4"/>
    <property type="match status" value="1"/>
</dbReference>
<dbReference type="EMBL" id="WSSB01000006">
    <property type="protein sequence ID" value="MXR37004.1"/>
    <property type="molecule type" value="Genomic_DNA"/>
</dbReference>
<feature type="domain" description="Thioredoxin" evidence="2">
    <location>
        <begin position="32"/>
        <end position="214"/>
    </location>
</feature>
<dbReference type="PROSITE" id="PS51352">
    <property type="entry name" value="THIOREDOXIN_2"/>
    <property type="match status" value="1"/>
</dbReference>
<sequence>MKRRTLLAGLSLMPLLANSKNLPDLEKIAEHNRARQQQMLKALAAQKPGRIYANPADPFLGDPAASQVVIYFTDFNCPYCRRMDVVIERVASELPDVKFVFKLLPLFDASSEPATLYALNVWQKQRARYWAVHQSLMQGTLPLDQHAIQQTARETGTQAWLNPGKAVRLALEDNQALTDELKVFTTPTLLLGDRLISGTTDSATLKRTVRGVRNSAR</sequence>
<dbReference type="Proteomes" id="UP000467214">
    <property type="component" value="Unassembled WGS sequence"/>
</dbReference>
<dbReference type="InterPro" id="IPR013766">
    <property type="entry name" value="Thioredoxin_domain"/>
</dbReference>
<dbReference type="InterPro" id="IPR012336">
    <property type="entry name" value="Thioredoxin-like_fold"/>
</dbReference>
<dbReference type="RefSeq" id="WP_160796349.1">
    <property type="nucleotide sequence ID" value="NZ_WSSB01000006.1"/>
</dbReference>
<gene>
    <name evidence="3" type="ORF">GQF02_08470</name>
</gene>
<dbReference type="GO" id="GO:0015036">
    <property type="term" value="F:disulfide oxidoreductase activity"/>
    <property type="evidence" value="ECO:0007669"/>
    <property type="project" value="UniProtKB-ARBA"/>
</dbReference>
<dbReference type="AlphaFoldDB" id="A0A845BP23"/>
<dbReference type="InterPro" id="IPR036249">
    <property type="entry name" value="Thioredoxin-like_sf"/>
</dbReference>
<evidence type="ECO:0000256" key="1">
    <source>
        <dbReference type="ARBA" id="ARBA00023284"/>
    </source>
</evidence>